<dbReference type="InterPro" id="IPR035965">
    <property type="entry name" value="PAS-like_dom_sf"/>
</dbReference>
<feature type="domain" description="PAS" evidence="1">
    <location>
        <begin position="23"/>
        <end position="56"/>
    </location>
</feature>
<dbReference type="InterPro" id="IPR052163">
    <property type="entry name" value="DGC-Regulatory_Protein"/>
</dbReference>
<name>A0A251XAC0_9GAMM</name>
<dbReference type="PANTHER" id="PTHR46663:SF4">
    <property type="entry name" value="DIGUANYLATE CYCLASE DGCT-RELATED"/>
    <property type="match status" value="1"/>
</dbReference>
<dbReference type="Gene3D" id="3.30.450.20">
    <property type="entry name" value="PAS domain"/>
    <property type="match status" value="1"/>
</dbReference>
<evidence type="ECO:0000259" key="1">
    <source>
        <dbReference type="PROSITE" id="PS50112"/>
    </source>
</evidence>
<keyword evidence="4" id="KW-1185">Reference proteome</keyword>
<dbReference type="SMART" id="SM00267">
    <property type="entry name" value="GGDEF"/>
    <property type="match status" value="1"/>
</dbReference>
<evidence type="ECO:0000313" key="4">
    <source>
        <dbReference type="Proteomes" id="UP000194798"/>
    </source>
</evidence>
<dbReference type="SUPFAM" id="SSF55785">
    <property type="entry name" value="PYP-like sensor domain (PAS domain)"/>
    <property type="match status" value="1"/>
</dbReference>
<dbReference type="CDD" id="cd00130">
    <property type="entry name" value="PAS"/>
    <property type="match status" value="1"/>
</dbReference>
<dbReference type="PROSITE" id="PS50887">
    <property type="entry name" value="GGDEF"/>
    <property type="match status" value="1"/>
</dbReference>
<dbReference type="InterPro" id="IPR029787">
    <property type="entry name" value="Nucleotide_cyclase"/>
</dbReference>
<evidence type="ECO:0008006" key="5">
    <source>
        <dbReference type="Google" id="ProtNLM"/>
    </source>
</evidence>
<evidence type="ECO:0000259" key="2">
    <source>
        <dbReference type="PROSITE" id="PS50887"/>
    </source>
</evidence>
<dbReference type="PANTHER" id="PTHR46663">
    <property type="entry name" value="DIGUANYLATE CYCLASE DGCT-RELATED"/>
    <property type="match status" value="1"/>
</dbReference>
<dbReference type="InterPro" id="IPR000160">
    <property type="entry name" value="GGDEF_dom"/>
</dbReference>
<dbReference type="Pfam" id="PF00990">
    <property type="entry name" value="GGDEF"/>
    <property type="match status" value="1"/>
</dbReference>
<dbReference type="CDD" id="cd01949">
    <property type="entry name" value="GGDEF"/>
    <property type="match status" value="1"/>
</dbReference>
<organism evidence="3 4">
    <name type="scientific">Thioflexithrix psekupsensis</name>
    <dbReference type="NCBI Taxonomy" id="1570016"/>
    <lineage>
        <taxon>Bacteria</taxon>
        <taxon>Pseudomonadati</taxon>
        <taxon>Pseudomonadota</taxon>
        <taxon>Gammaproteobacteria</taxon>
        <taxon>Thiotrichales</taxon>
        <taxon>Thioflexithrix</taxon>
    </lineage>
</organism>
<dbReference type="PROSITE" id="PS50112">
    <property type="entry name" value="PAS"/>
    <property type="match status" value="1"/>
</dbReference>
<protein>
    <recommendedName>
        <fullName evidence="5">GGDEF domain-containing protein</fullName>
    </recommendedName>
</protein>
<dbReference type="SUPFAM" id="SSF55073">
    <property type="entry name" value="Nucleotide cyclase"/>
    <property type="match status" value="1"/>
</dbReference>
<feature type="domain" description="GGDEF" evidence="2">
    <location>
        <begin position="157"/>
        <end position="294"/>
    </location>
</feature>
<dbReference type="EMBL" id="MSLT01000006">
    <property type="protein sequence ID" value="OUD15319.1"/>
    <property type="molecule type" value="Genomic_DNA"/>
</dbReference>
<dbReference type="RefSeq" id="WP_086486913.1">
    <property type="nucleotide sequence ID" value="NZ_MSLT01000006.1"/>
</dbReference>
<comment type="caution">
    <text evidence="3">The sequence shown here is derived from an EMBL/GenBank/DDBJ whole genome shotgun (WGS) entry which is preliminary data.</text>
</comment>
<dbReference type="Proteomes" id="UP000194798">
    <property type="component" value="Unassembled WGS sequence"/>
</dbReference>
<accession>A0A251XAC0</accession>
<dbReference type="AlphaFoldDB" id="A0A251XAC0"/>
<dbReference type="Gene3D" id="3.30.70.270">
    <property type="match status" value="1"/>
</dbReference>
<reference evidence="3 4" key="1">
    <citation type="submission" date="2016-12" db="EMBL/GenBank/DDBJ databases">
        <title>Thioflexothrix psekupsii D3 genome sequencing and assembly.</title>
        <authorList>
            <person name="Fomenkov A."/>
            <person name="Vincze T."/>
            <person name="Grabovich M."/>
            <person name="Anton B.P."/>
            <person name="Dubinina G."/>
            <person name="Orlova M."/>
            <person name="Belousova E."/>
            <person name="Roberts R.J."/>
        </authorList>
    </citation>
    <scope>NUCLEOTIDE SEQUENCE [LARGE SCALE GENOMIC DNA]</scope>
    <source>
        <strain evidence="3">D3</strain>
    </source>
</reference>
<proteinExistence type="predicted"/>
<dbReference type="OrthoDB" id="9803824at2"/>
<dbReference type="InterPro" id="IPR043128">
    <property type="entry name" value="Rev_trsase/Diguanyl_cyclase"/>
</dbReference>
<dbReference type="InterPro" id="IPR000014">
    <property type="entry name" value="PAS"/>
</dbReference>
<dbReference type="NCBIfam" id="TIGR00254">
    <property type="entry name" value="GGDEF"/>
    <property type="match status" value="1"/>
</dbReference>
<gene>
    <name evidence="3" type="ORF">TPSD3_01970</name>
</gene>
<evidence type="ECO:0000313" key="3">
    <source>
        <dbReference type="EMBL" id="OUD15319.1"/>
    </source>
</evidence>
<sequence>MSQSTFIAKSLQHTLWQYSIQGILLIELSELKIRYANPAVSVLTGYSNAELVAQSLAHFAINVEAKKSYPDISQQVQMAGAWEGDLWLRHASGAICHYFTRWVRYQDANSVEQGLVLLNQKQAHSELLIDPLTQLPTRHLLRYFLQKTYTFAQRYGRRFGLLMIAVGDMREFNHNYSYELGDEFLKTLGEIIRSTVRDSDSVSRYGGDVFCVSLDELAQLRDVALVANMLLFKLTQKMVLSRPTHSITVQPLIHIGVAVYPEDGMSLDVLFELSESAMQRAVEAKDSRCEFCHAWLRNQFGGIRD</sequence>